<reference evidence="1" key="1">
    <citation type="journal article" date="2015" name="Nature">
        <title>Complex archaea that bridge the gap between prokaryotes and eukaryotes.</title>
        <authorList>
            <person name="Spang A."/>
            <person name="Saw J.H."/>
            <person name="Jorgensen S.L."/>
            <person name="Zaremba-Niedzwiedzka K."/>
            <person name="Martijn J."/>
            <person name="Lind A.E."/>
            <person name="van Eijk R."/>
            <person name="Schleper C."/>
            <person name="Guy L."/>
            <person name="Ettema T.J."/>
        </authorList>
    </citation>
    <scope>NUCLEOTIDE SEQUENCE</scope>
</reference>
<comment type="caution">
    <text evidence="1">The sequence shown here is derived from an EMBL/GenBank/DDBJ whole genome shotgun (WGS) entry which is preliminary data.</text>
</comment>
<organism evidence="1">
    <name type="scientific">marine sediment metagenome</name>
    <dbReference type="NCBI Taxonomy" id="412755"/>
    <lineage>
        <taxon>unclassified sequences</taxon>
        <taxon>metagenomes</taxon>
        <taxon>ecological metagenomes</taxon>
    </lineage>
</organism>
<name>A0A0F9A483_9ZZZZ</name>
<proteinExistence type="predicted"/>
<accession>A0A0F9A483</accession>
<evidence type="ECO:0000313" key="1">
    <source>
        <dbReference type="EMBL" id="KKK92970.1"/>
    </source>
</evidence>
<gene>
    <name evidence="1" type="ORF">LCGC14_2697550</name>
</gene>
<protein>
    <submittedName>
        <fullName evidence="1">Uncharacterized protein</fullName>
    </submittedName>
</protein>
<sequence>MYVDHNHASMLGTYLSCPSCNTPRFAKKGQDGRTGQEVWYLGCECPAPSGIVAGFHRKPKMDEVVDYLRLVATGRGR</sequence>
<dbReference type="EMBL" id="LAZR01047974">
    <property type="protein sequence ID" value="KKK92970.1"/>
    <property type="molecule type" value="Genomic_DNA"/>
</dbReference>
<dbReference type="AlphaFoldDB" id="A0A0F9A483"/>